<dbReference type="Proteomes" id="UP001558652">
    <property type="component" value="Unassembled WGS sequence"/>
</dbReference>
<dbReference type="EMBL" id="JBFDAA010000004">
    <property type="protein sequence ID" value="KAL1137848.1"/>
    <property type="molecule type" value="Genomic_DNA"/>
</dbReference>
<evidence type="ECO:0000313" key="6">
    <source>
        <dbReference type="Proteomes" id="UP001558652"/>
    </source>
</evidence>
<dbReference type="InterPro" id="IPR039333">
    <property type="entry name" value="PYM1"/>
</dbReference>
<dbReference type="PANTHER" id="PTHR22959:SF0">
    <property type="entry name" value="PARTNER OF Y14 AND MAGO"/>
    <property type="match status" value="1"/>
</dbReference>
<evidence type="ECO:0000256" key="3">
    <source>
        <dbReference type="SAM" id="MobiDB-lite"/>
    </source>
</evidence>
<dbReference type="InterPro" id="IPR036348">
    <property type="entry name" value="WIBG_N_sf"/>
</dbReference>
<sequence>GSYIPASQRPDGTWRKARRVKEGYVPQEEVPLYESKGKQWANRKTLYPIGFSPMPVSPAENVNEGNSTNKFLTLFIFLAKKKKKKKKPGPSSGNEKQAQKSVAPSTTKAPEPTVVVEPAKKLKNLRKKLREIETLEQKIKSKELKNPEKDQLDKIARKPDILSEILALELTVK</sequence>
<evidence type="ECO:0000256" key="1">
    <source>
        <dbReference type="ARBA" id="ARBA00009394"/>
    </source>
</evidence>
<feature type="region of interest" description="Disordered" evidence="3">
    <location>
        <begin position="83"/>
        <end position="119"/>
    </location>
</feature>
<organism evidence="5 6">
    <name type="scientific">Ranatra chinensis</name>
    <dbReference type="NCBI Taxonomy" id="642074"/>
    <lineage>
        <taxon>Eukaryota</taxon>
        <taxon>Metazoa</taxon>
        <taxon>Ecdysozoa</taxon>
        <taxon>Arthropoda</taxon>
        <taxon>Hexapoda</taxon>
        <taxon>Insecta</taxon>
        <taxon>Pterygota</taxon>
        <taxon>Neoptera</taxon>
        <taxon>Paraneoptera</taxon>
        <taxon>Hemiptera</taxon>
        <taxon>Heteroptera</taxon>
        <taxon>Panheteroptera</taxon>
        <taxon>Nepomorpha</taxon>
        <taxon>Nepidae</taxon>
        <taxon>Ranatrinae</taxon>
        <taxon>Ranatra</taxon>
    </lineage>
</organism>
<dbReference type="AlphaFoldDB" id="A0ABD0Z6H9"/>
<feature type="non-terminal residue" evidence="5">
    <location>
        <position position="1"/>
    </location>
</feature>
<dbReference type="Pfam" id="PF09282">
    <property type="entry name" value="Mago-bind"/>
    <property type="match status" value="1"/>
</dbReference>
<gene>
    <name evidence="5" type="ORF">AAG570_009544</name>
</gene>
<feature type="compositionally biased region" description="Polar residues" evidence="3">
    <location>
        <begin position="91"/>
        <end position="108"/>
    </location>
</feature>
<reference evidence="5 6" key="1">
    <citation type="submission" date="2024-07" db="EMBL/GenBank/DDBJ databases">
        <title>Chromosome-level genome assembly of the water stick insect Ranatra chinensis (Heteroptera: Nepidae).</title>
        <authorList>
            <person name="Liu X."/>
        </authorList>
    </citation>
    <scope>NUCLEOTIDE SEQUENCE [LARGE SCALE GENOMIC DNA]</scope>
    <source>
        <strain evidence="5">Cailab_2021Rc</strain>
        <tissue evidence="5">Muscle</tissue>
    </source>
</reference>
<dbReference type="InterPro" id="IPR015362">
    <property type="entry name" value="WIBG_mago-bd"/>
</dbReference>
<comment type="caution">
    <text evidence="5">The sequence shown here is derived from an EMBL/GenBank/DDBJ whole genome shotgun (WGS) entry which is preliminary data.</text>
</comment>
<evidence type="ECO:0000259" key="4">
    <source>
        <dbReference type="SMART" id="SM01273"/>
    </source>
</evidence>
<proteinExistence type="inferred from homology"/>
<feature type="domain" description="WIBG Mago-binding" evidence="4">
    <location>
        <begin position="1"/>
        <end position="26"/>
    </location>
</feature>
<comment type="similarity">
    <text evidence="1">Belongs to the pym family.</text>
</comment>
<protein>
    <recommendedName>
        <fullName evidence="2">Partner of Y14 and mago</fullName>
    </recommendedName>
</protein>
<dbReference type="PANTHER" id="PTHR22959">
    <property type="entry name" value="PYM PROTEIN"/>
    <property type="match status" value="1"/>
</dbReference>
<dbReference type="SUPFAM" id="SSF101931">
    <property type="entry name" value="Pym (Within the bgcn gene intron protein, WIBG), N-terminal domain"/>
    <property type="match status" value="1"/>
</dbReference>
<accession>A0ABD0Z6H9</accession>
<feature type="region of interest" description="Disordered" evidence="3">
    <location>
        <begin position="136"/>
        <end position="155"/>
    </location>
</feature>
<evidence type="ECO:0000256" key="2">
    <source>
        <dbReference type="ARBA" id="ARBA00018898"/>
    </source>
</evidence>
<dbReference type="SMART" id="SM01273">
    <property type="entry name" value="Mago-bind"/>
    <property type="match status" value="1"/>
</dbReference>
<evidence type="ECO:0000313" key="5">
    <source>
        <dbReference type="EMBL" id="KAL1137848.1"/>
    </source>
</evidence>
<name>A0ABD0Z6H9_9HEMI</name>
<keyword evidence="6" id="KW-1185">Reference proteome</keyword>